<comment type="cofactor">
    <cofactor evidence="9">
        <name>Ca(2+)</name>
        <dbReference type="ChEBI" id="CHEBI:29108"/>
    </cofactor>
    <text evidence="9">Binds 2 calcium ions per subunit.</text>
</comment>
<dbReference type="Pfam" id="PF00141">
    <property type="entry name" value="peroxidase"/>
    <property type="match status" value="1"/>
</dbReference>
<keyword evidence="5" id="KW-0349">Heme</keyword>
<keyword evidence="8" id="KW-0408">Iron</keyword>
<reference evidence="12" key="2">
    <citation type="submission" date="2020-07" db="EMBL/GenBank/DDBJ databases">
        <authorList>
            <person name="Vera ALvarez R."/>
            <person name="Arias-Moreno D.M."/>
            <person name="Jimenez-Jacinto V."/>
            <person name="Jimenez-Bremont J.F."/>
            <person name="Swaminathan K."/>
            <person name="Moose S.P."/>
            <person name="Guerrero-Gonzalez M.L."/>
            <person name="Marino-Ramirez L."/>
            <person name="Landsman D."/>
            <person name="Rodriguez-Kessler M."/>
            <person name="Delgado-Sanchez P."/>
        </authorList>
    </citation>
    <scope>NUCLEOTIDE SEQUENCE</scope>
    <source>
        <tissue evidence="12">Cladode</tissue>
    </source>
</reference>
<keyword evidence="7 12" id="KW-0560">Oxidoreductase</keyword>
<dbReference type="GO" id="GO:0020037">
    <property type="term" value="F:heme binding"/>
    <property type="evidence" value="ECO:0007669"/>
    <property type="project" value="InterPro"/>
</dbReference>
<comment type="cofactor">
    <cofactor evidence="2">
        <name>heme b</name>
        <dbReference type="ChEBI" id="CHEBI:60344"/>
    </cofactor>
</comment>
<name>A0A7C9DB22_OPUST</name>
<organism evidence="12">
    <name type="scientific">Opuntia streptacantha</name>
    <name type="common">Prickly pear cactus</name>
    <name type="synonym">Opuntia cardona</name>
    <dbReference type="NCBI Taxonomy" id="393608"/>
    <lineage>
        <taxon>Eukaryota</taxon>
        <taxon>Viridiplantae</taxon>
        <taxon>Streptophyta</taxon>
        <taxon>Embryophyta</taxon>
        <taxon>Tracheophyta</taxon>
        <taxon>Spermatophyta</taxon>
        <taxon>Magnoliopsida</taxon>
        <taxon>eudicotyledons</taxon>
        <taxon>Gunneridae</taxon>
        <taxon>Pentapetalae</taxon>
        <taxon>Caryophyllales</taxon>
        <taxon>Cactineae</taxon>
        <taxon>Cactaceae</taxon>
        <taxon>Opuntioideae</taxon>
        <taxon>Opuntia</taxon>
    </lineage>
</organism>
<dbReference type="PANTHER" id="PTHR31517">
    <property type="match status" value="1"/>
</dbReference>
<evidence type="ECO:0000256" key="5">
    <source>
        <dbReference type="ARBA" id="ARBA00022617"/>
    </source>
</evidence>
<dbReference type="PROSITE" id="PS50873">
    <property type="entry name" value="PEROXIDASE_4"/>
    <property type="match status" value="1"/>
</dbReference>
<evidence type="ECO:0000256" key="1">
    <source>
        <dbReference type="ARBA" id="ARBA00000189"/>
    </source>
</evidence>
<dbReference type="EMBL" id="GISG01107057">
    <property type="protein sequence ID" value="MBA4637806.1"/>
    <property type="molecule type" value="Transcribed_RNA"/>
</dbReference>
<dbReference type="InterPro" id="IPR002016">
    <property type="entry name" value="Haem_peroxidase"/>
</dbReference>
<dbReference type="PRINTS" id="PR00461">
    <property type="entry name" value="PLPEROXIDASE"/>
</dbReference>
<evidence type="ECO:0000256" key="9">
    <source>
        <dbReference type="PIRSR" id="PIRSR600823-3"/>
    </source>
</evidence>
<sequence>MNQYFANSLKVTCPTSNTSNTTVLDIRTPKKFDTKYYVDLMNHQGLFTSDQELHTDKRTRGIVTRFAVNQSLFFEKFVVSMIKMGQLNVLTGKQGEIRTNCSARNGNDLGLWSVVGDDQEQGRLSQF</sequence>
<protein>
    <recommendedName>
        <fullName evidence="3">peroxidase</fullName>
        <ecNumber evidence="3">1.11.1.7</ecNumber>
    </recommendedName>
</protein>
<proteinExistence type="inferred from homology"/>
<dbReference type="InterPro" id="IPR010255">
    <property type="entry name" value="Haem_peroxidase_sf"/>
</dbReference>
<dbReference type="PANTHER" id="PTHR31517:SF48">
    <property type="entry name" value="PEROXIDASE 16-RELATED"/>
    <property type="match status" value="1"/>
</dbReference>
<feature type="binding site" evidence="9">
    <location>
        <position position="28"/>
    </location>
    <ligand>
        <name>Ca(2+)</name>
        <dbReference type="ChEBI" id="CHEBI:29108"/>
        <label>2</label>
    </ligand>
</feature>
<evidence type="ECO:0000256" key="4">
    <source>
        <dbReference type="ARBA" id="ARBA00022559"/>
    </source>
</evidence>
<dbReference type="AlphaFoldDB" id="A0A7C9DB22"/>
<dbReference type="SUPFAM" id="SSF48113">
    <property type="entry name" value="Heme-dependent peroxidases"/>
    <property type="match status" value="1"/>
</dbReference>
<dbReference type="Gene3D" id="1.10.420.10">
    <property type="entry name" value="Peroxidase, domain 2"/>
    <property type="match status" value="1"/>
</dbReference>
<comment type="similarity">
    <text evidence="10">Belongs to the peroxidase family.</text>
</comment>
<reference evidence="12" key="1">
    <citation type="journal article" date="2013" name="J. Plant Res.">
        <title>Effect of fungi and light on seed germination of three Opuntia species from semiarid lands of central Mexico.</title>
        <authorList>
            <person name="Delgado-Sanchez P."/>
            <person name="Jimenez-Bremont J.F."/>
            <person name="Guerrero-Gonzalez Mde L."/>
            <person name="Flores J."/>
        </authorList>
    </citation>
    <scope>NUCLEOTIDE SEQUENCE</scope>
    <source>
        <tissue evidence="12">Cladode</tissue>
    </source>
</reference>
<keyword evidence="9" id="KW-0106">Calcium</keyword>
<dbReference type="GO" id="GO:0140825">
    <property type="term" value="F:lactoperoxidase activity"/>
    <property type="evidence" value="ECO:0007669"/>
    <property type="project" value="UniProtKB-EC"/>
</dbReference>
<evidence type="ECO:0000256" key="6">
    <source>
        <dbReference type="ARBA" id="ARBA00022723"/>
    </source>
</evidence>
<evidence type="ECO:0000256" key="2">
    <source>
        <dbReference type="ARBA" id="ARBA00001970"/>
    </source>
</evidence>
<feature type="binding site" evidence="9">
    <location>
        <position position="25"/>
    </location>
    <ligand>
        <name>Ca(2+)</name>
        <dbReference type="ChEBI" id="CHEBI:29108"/>
        <label>2</label>
    </ligand>
</feature>
<evidence type="ECO:0000256" key="10">
    <source>
        <dbReference type="RuleBase" id="RU004241"/>
    </source>
</evidence>
<evidence type="ECO:0000313" key="12">
    <source>
        <dbReference type="EMBL" id="MBA4637806.1"/>
    </source>
</evidence>
<comment type="catalytic activity">
    <reaction evidence="1">
        <text>2 a phenolic donor + H2O2 = 2 a phenolic radical donor + 2 H2O</text>
        <dbReference type="Rhea" id="RHEA:56136"/>
        <dbReference type="ChEBI" id="CHEBI:15377"/>
        <dbReference type="ChEBI" id="CHEBI:16240"/>
        <dbReference type="ChEBI" id="CHEBI:139520"/>
        <dbReference type="ChEBI" id="CHEBI:139521"/>
        <dbReference type="EC" id="1.11.1.7"/>
    </reaction>
</comment>
<dbReference type="GO" id="GO:0006979">
    <property type="term" value="P:response to oxidative stress"/>
    <property type="evidence" value="ECO:0007669"/>
    <property type="project" value="InterPro"/>
</dbReference>
<dbReference type="EC" id="1.11.1.7" evidence="3"/>
<dbReference type="GO" id="GO:0046872">
    <property type="term" value="F:metal ion binding"/>
    <property type="evidence" value="ECO:0007669"/>
    <property type="project" value="UniProtKB-KW"/>
</dbReference>
<accession>A0A7C9DB22</accession>
<evidence type="ECO:0000259" key="11">
    <source>
        <dbReference type="PROSITE" id="PS50873"/>
    </source>
</evidence>
<evidence type="ECO:0000256" key="8">
    <source>
        <dbReference type="ARBA" id="ARBA00023004"/>
    </source>
</evidence>
<dbReference type="InterPro" id="IPR000823">
    <property type="entry name" value="Peroxidase_pln"/>
</dbReference>
<evidence type="ECO:0000256" key="3">
    <source>
        <dbReference type="ARBA" id="ARBA00012313"/>
    </source>
</evidence>
<keyword evidence="6 9" id="KW-0479">Metal-binding</keyword>
<feature type="domain" description="Plant heme peroxidase family profile" evidence="11">
    <location>
        <begin position="1"/>
        <end position="105"/>
    </location>
</feature>
<evidence type="ECO:0000256" key="7">
    <source>
        <dbReference type="ARBA" id="ARBA00023002"/>
    </source>
</evidence>
<keyword evidence="4 12" id="KW-0575">Peroxidase</keyword>
<feature type="binding site" evidence="9">
    <location>
        <position position="33"/>
    </location>
    <ligand>
        <name>Ca(2+)</name>
        <dbReference type="ChEBI" id="CHEBI:29108"/>
        <label>2</label>
    </ligand>
</feature>